<dbReference type="Proteomes" id="UP000586454">
    <property type="component" value="Unassembled WGS sequence"/>
</dbReference>
<accession>A0A6V6Y5V5</accession>
<dbReference type="EMBL" id="CAIJCS010000022">
    <property type="protein sequence ID" value="CAC9933815.1"/>
    <property type="molecule type" value="Genomic_DNA"/>
</dbReference>
<name>A0A6V6Y5V5_9FIRM</name>
<dbReference type="InterPro" id="IPR046028">
    <property type="entry name" value="DUF5986"/>
</dbReference>
<protein>
    <submittedName>
        <fullName evidence="1">Uncharacterized protein</fullName>
    </submittedName>
</protein>
<evidence type="ECO:0000313" key="1">
    <source>
        <dbReference type="EMBL" id="CAC9933815.1"/>
    </source>
</evidence>
<organism evidence="1 2">
    <name type="scientific">Aedoeadaptatus nemausensis</name>
    <dbReference type="NCBI Taxonomy" id="2582829"/>
    <lineage>
        <taxon>Bacteria</taxon>
        <taxon>Bacillati</taxon>
        <taxon>Bacillota</taxon>
        <taxon>Tissierellia</taxon>
        <taxon>Tissierellales</taxon>
        <taxon>Peptoniphilaceae</taxon>
        <taxon>Aedoeadaptatus</taxon>
    </lineage>
</organism>
<reference evidence="1 2" key="1">
    <citation type="submission" date="2020-06" db="EMBL/GenBank/DDBJ databases">
        <authorList>
            <person name="Criscuolo A."/>
        </authorList>
    </citation>
    <scope>NUCLEOTIDE SEQUENCE [LARGE SCALE GENOMIC DNA]</scope>
    <source>
        <strain evidence="1">1804121828</strain>
    </source>
</reference>
<evidence type="ECO:0000313" key="2">
    <source>
        <dbReference type="Proteomes" id="UP000586454"/>
    </source>
</evidence>
<keyword evidence="2" id="KW-1185">Reference proteome</keyword>
<dbReference type="RefSeq" id="WP_180500398.1">
    <property type="nucleotide sequence ID" value="NZ_CAIJCS010000022.1"/>
</dbReference>
<gene>
    <name evidence="1" type="ORF">PEPNEM18_01295</name>
</gene>
<comment type="caution">
    <text evidence="1">The sequence shown here is derived from an EMBL/GenBank/DDBJ whole genome shotgun (WGS) entry which is preliminary data.</text>
</comment>
<proteinExistence type="predicted"/>
<sequence>MKKLKEIIANVIVEALEQDFLDCKYKLNLDTHNCFGGLKSDVINTKLREVLTSENYIIHKFKRYAWEGRFILDLESKSLISITSISNLNRIPKDKNRRVPHYMQSILYYLNSEIDTNKQISFDLGKTFNPDVYEQDFKNIFSGLDINLSDFTYYVVAYDYKANKINEMNWYLLGNEFNIAKKESIMNLVNPDFINLTRLENDFSDELTEIAEDKPNKGIRLGLKEKNVKKTWLRGD</sequence>
<dbReference type="AlphaFoldDB" id="A0A6V6Y5V5"/>
<dbReference type="Pfam" id="PF19448">
    <property type="entry name" value="DUF5986"/>
    <property type="match status" value="1"/>
</dbReference>